<gene>
    <name evidence="1" type="ORF">MLD38_035950</name>
</gene>
<evidence type="ECO:0000313" key="2">
    <source>
        <dbReference type="Proteomes" id="UP001057402"/>
    </source>
</evidence>
<evidence type="ECO:0000313" key="1">
    <source>
        <dbReference type="EMBL" id="KAI4311013.1"/>
    </source>
</evidence>
<comment type="caution">
    <text evidence="1">The sequence shown here is derived from an EMBL/GenBank/DDBJ whole genome shotgun (WGS) entry which is preliminary data.</text>
</comment>
<sequence length="591" mass="64967">MDPELYKAARSGDVIFLHGINRGLPFLSQTTPKRNTILHVSAEFGHPDFFEEAVNRCPALFSDTNSKGETALHVAARVGCSEIVDFVIARSKTLFADVEMGNGGYLSFLRKVDAGTDNALHSAARNGHLAVAKSLIEADPGLLDFVNGADESPFYIAVAKEHQGIAKFILSNCGSCFYGGANGTTALHAALYYQLNETIKEIVRKRTHMIGEADARGWTPLHYAAHFGNVKAAQLFLRYDSSAAYIPCKDGESALHIAAFRGRIHVMEEIMKIRPDITDLVDDKGRTALHTAVIGGQENAVRFILGKPELVGMVNEADEDGNTPLHLAALYKKYVIISMLARDSRVDIKATNKKNLTALGIYRKHQESGFAAAKVYFMLKDTYGVQDMQAWVNTNVKKLLSKEPKDTVAAETIDDERKRVWPLGERGKMLDIHLLVATLIATVTFAAAFTFPGGYDQNDGPNQGMAVLASKLAFKLFVISDTLAFCCSIAAVYLQFGTSGGGYYERARFINVAMLFIFIAILCMVLAFASGIYVVLQRTHHGLGLTGFITAGCFIVLFFVRWFVDPLGKPDLGLKPLRKSLRNLLFRYDII</sequence>
<protein>
    <submittedName>
        <fullName evidence="1">Uncharacterized protein</fullName>
    </submittedName>
</protein>
<keyword evidence="2" id="KW-1185">Reference proteome</keyword>
<dbReference type="Proteomes" id="UP001057402">
    <property type="component" value="Chromosome 11"/>
</dbReference>
<name>A0ACB9LIU9_9MYRT</name>
<organism evidence="1 2">
    <name type="scientific">Melastoma candidum</name>
    <dbReference type="NCBI Taxonomy" id="119954"/>
    <lineage>
        <taxon>Eukaryota</taxon>
        <taxon>Viridiplantae</taxon>
        <taxon>Streptophyta</taxon>
        <taxon>Embryophyta</taxon>
        <taxon>Tracheophyta</taxon>
        <taxon>Spermatophyta</taxon>
        <taxon>Magnoliopsida</taxon>
        <taxon>eudicotyledons</taxon>
        <taxon>Gunneridae</taxon>
        <taxon>Pentapetalae</taxon>
        <taxon>rosids</taxon>
        <taxon>malvids</taxon>
        <taxon>Myrtales</taxon>
        <taxon>Melastomataceae</taxon>
        <taxon>Melastomatoideae</taxon>
        <taxon>Melastomateae</taxon>
        <taxon>Melastoma</taxon>
    </lineage>
</organism>
<accession>A0ACB9LIU9</accession>
<proteinExistence type="predicted"/>
<reference evidence="2" key="1">
    <citation type="journal article" date="2023" name="Front. Plant Sci.">
        <title>Chromosomal-level genome assembly of Melastoma candidum provides insights into trichome evolution.</title>
        <authorList>
            <person name="Zhong Y."/>
            <person name="Wu W."/>
            <person name="Sun C."/>
            <person name="Zou P."/>
            <person name="Liu Y."/>
            <person name="Dai S."/>
            <person name="Zhou R."/>
        </authorList>
    </citation>
    <scope>NUCLEOTIDE SEQUENCE [LARGE SCALE GENOMIC DNA]</scope>
</reference>
<dbReference type="EMBL" id="CM042890">
    <property type="protein sequence ID" value="KAI4311013.1"/>
    <property type="molecule type" value="Genomic_DNA"/>
</dbReference>